<dbReference type="Proteomes" id="UP001604277">
    <property type="component" value="Unassembled WGS sequence"/>
</dbReference>
<feature type="region of interest" description="Disordered" evidence="7">
    <location>
        <begin position="149"/>
        <end position="203"/>
    </location>
</feature>
<keyword evidence="2" id="KW-0677">Repeat</keyword>
<dbReference type="SUPFAM" id="SSF46689">
    <property type="entry name" value="Homeodomain-like"/>
    <property type="match status" value="1"/>
</dbReference>
<keyword evidence="11" id="KW-1185">Reference proteome</keyword>
<dbReference type="InterPro" id="IPR009057">
    <property type="entry name" value="Homeodomain-like_sf"/>
</dbReference>
<dbReference type="GO" id="GO:0003677">
    <property type="term" value="F:DNA binding"/>
    <property type="evidence" value="ECO:0007669"/>
    <property type="project" value="UniProtKB-KW"/>
</dbReference>
<evidence type="ECO:0000313" key="10">
    <source>
        <dbReference type="EMBL" id="KAL2546467.1"/>
    </source>
</evidence>
<comment type="caution">
    <text evidence="10">The sequence shown here is derived from an EMBL/GenBank/DDBJ whole genome shotgun (WGS) entry which is preliminary data.</text>
</comment>
<sequence length="486" mass="54681">MSKLRISTYEDSYELRRGPWTIEEDNLLIHYITSHGEGHWNSLAKCAGLKRTGKSCRLRWLNYLKPDIKRGNLTPQEQLLILELHCKWGNRWSKIAQHLPGRTDNEIKNYWRTRVQKQARQLKVDVNSKKFLEAIRRFWMPRLLEKMEQNSSETSSSPSSSISTLETQKTLTTTPCPKSRSQVNISDQHKENSYSNSLESGRISQLSAENSENLAQACGNICTAYDNSFQDDGYHVNISSNNMSEMESQQENLLSQCQEMAEIDCQVGMNLGGGKSRVMSQLALRFSSSDYTLLRTRSRSQSDYSIPNKIQTQVPTRIRTPTLPLKASLMLIVPPVELCPGEQFSNNSAAALSLSSPPDSTISDHLPTLSSSPWITTSGLVPPTPTSNLLVQGDNNHLIFSVVSPSSNLDLFQPPTTKIVNTITSLFRSERHRIWHPNGDQIWSEVKRLRFGSKIYGSEVNGLKSGGHSSGSSLFHHQPSDFVARK</sequence>
<protein>
    <submittedName>
        <fullName evidence="10">Transcription factor</fullName>
    </submittedName>
</protein>
<feature type="domain" description="Myb-like" evidence="8">
    <location>
        <begin position="65"/>
        <end position="115"/>
    </location>
</feature>
<dbReference type="EMBL" id="JBFOLJ010000004">
    <property type="protein sequence ID" value="KAL2546467.1"/>
    <property type="molecule type" value="Genomic_DNA"/>
</dbReference>
<evidence type="ECO:0000256" key="1">
    <source>
        <dbReference type="ARBA" id="ARBA00004123"/>
    </source>
</evidence>
<dbReference type="SMART" id="SM00717">
    <property type="entry name" value="SANT"/>
    <property type="match status" value="2"/>
</dbReference>
<feature type="region of interest" description="Disordered" evidence="7">
    <location>
        <begin position="465"/>
        <end position="486"/>
    </location>
</feature>
<feature type="domain" description="HTH myb-type" evidence="9">
    <location>
        <begin position="14"/>
        <end position="64"/>
    </location>
</feature>
<dbReference type="InterPro" id="IPR001005">
    <property type="entry name" value="SANT/Myb"/>
</dbReference>
<comment type="subcellular location">
    <subcellularLocation>
        <location evidence="1">Nucleus</location>
    </subcellularLocation>
</comment>
<dbReference type="AlphaFoldDB" id="A0ABD1WA75"/>
<dbReference type="InterPro" id="IPR017930">
    <property type="entry name" value="Myb_dom"/>
</dbReference>
<dbReference type="PANTHER" id="PTHR45675">
    <property type="entry name" value="MYB TRANSCRIPTION FACTOR-RELATED-RELATED"/>
    <property type="match status" value="1"/>
</dbReference>
<feature type="domain" description="Myb-like" evidence="8">
    <location>
        <begin position="12"/>
        <end position="64"/>
    </location>
</feature>
<dbReference type="PANTHER" id="PTHR45675:SF30">
    <property type="entry name" value="TRANSCRIPTION FACTOR MYB62"/>
    <property type="match status" value="1"/>
</dbReference>
<feature type="compositionally biased region" description="Polar residues" evidence="7">
    <location>
        <begin position="175"/>
        <end position="186"/>
    </location>
</feature>
<feature type="domain" description="HTH myb-type" evidence="9">
    <location>
        <begin position="65"/>
        <end position="119"/>
    </location>
</feature>
<dbReference type="FunFam" id="1.10.10.60:FF:000107">
    <property type="entry name" value="MYB transcription factor"/>
    <property type="match status" value="1"/>
</dbReference>
<keyword evidence="6" id="KW-0539">Nucleus</keyword>
<reference evidence="11" key="1">
    <citation type="submission" date="2024-07" db="EMBL/GenBank/DDBJ databases">
        <title>Two chromosome-level genome assemblies of Korean endemic species Abeliophyllum distichum and Forsythia ovata (Oleaceae).</title>
        <authorList>
            <person name="Jang H."/>
        </authorList>
    </citation>
    <scope>NUCLEOTIDE SEQUENCE [LARGE SCALE GENOMIC DNA]</scope>
</reference>
<evidence type="ECO:0000256" key="5">
    <source>
        <dbReference type="ARBA" id="ARBA00023163"/>
    </source>
</evidence>
<dbReference type="CDD" id="cd00167">
    <property type="entry name" value="SANT"/>
    <property type="match status" value="2"/>
</dbReference>
<keyword evidence="5" id="KW-0804">Transcription</keyword>
<feature type="compositionally biased region" description="Low complexity" evidence="7">
    <location>
        <begin position="151"/>
        <end position="174"/>
    </location>
</feature>
<dbReference type="FunFam" id="1.10.10.60:FF:000011">
    <property type="entry name" value="Myb transcription factor"/>
    <property type="match status" value="1"/>
</dbReference>
<evidence type="ECO:0000259" key="8">
    <source>
        <dbReference type="PROSITE" id="PS50090"/>
    </source>
</evidence>
<dbReference type="Gene3D" id="1.10.10.60">
    <property type="entry name" value="Homeodomain-like"/>
    <property type="match status" value="2"/>
</dbReference>
<keyword evidence="4" id="KW-0238">DNA-binding</keyword>
<dbReference type="Pfam" id="PF00249">
    <property type="entry name" value="Myb_DNA-binding"/>
    <property type="match status" value="2"/>
</dbReference>
<keyword evidence="3" id="KW-0805">Transcription regulation</keyword>
<accession>A0ABD1WA75</accession>
<evidence type="ECO:0000256" key="6">
    <source>
        <dbReference type="ARBA" id="ARBA00023242"/>
    </source>
</evidence>
<dbReference type="GO" id="GO:0005634">
    <property type="term" value="C:nucleus"/>
    <property type="evidence" value="ECO:0007669"/>
    <property type="project" value="UniProtKB-SubCell"/>
</dbReference>
<evidence type="ECO:0000313" key="11">
    <source>
        <dbReference type="Proteomes" id="UP001604277"/>
    </source>
</evidence>
<gene>
    <name evidence="10" type="ORF">Fot_15700</name>
</gene>
<proteinExistence type="predicted"/>
<evidence type="ECO:0000256" key="4">
    <source>
        <dbReference type="ARBA" id="ARBA00023125"/>
    </source>
</evidence>
<dbReference type="PROSITE" id="PS51294">
    <property type="entry name" value="HTH_MYB"/>
    <property type="match status" value="2"/>
</dbReference>
<evidence type="ECO:0000259" key="9">
    <source>
        <dbReference type="PROSITE" id="PS51294"/>
    </source>
</evidence>
<name>A0ABD1WA75_9LAMI</name>
<dbReference type="InterPro" id="IPR044676">
    <property type="entry name" value="EOBI/EOBII-like_plant"/>
</dbReference>
<evidence type="ECO:0000256" key="2">
    <source>
        <dbReference type="ARBA" id="ARBA00022737"/>
    </source>
</evidence>
<dbReference type="PROSITE" id="PS50090">
    <property type="entry name" value="MYB_LIKE"/>
    <property type="match status" value="2"/>
</dbReference>
<evidence type="ECO:0000256" key="3">
    <source>
        <dbReference type="ARBA" id="ARBA00023015"/>
    </source>
</evidence>
<feature type="compositionally biased region" description="Polar residues" evidence="7">
    <location>
        <begin position="193"/>
        <end position="203"/>
    </location>
</feature>
<evidence type="ECO:0000256" key="7">
    <source>
        <dbReference type="SAM" id="MobiDB-lite"/>
    </source>
</evidence>
<organism evidence="10 11">
    <name type="scientific">Forsythia ovata</name>
    <dbReference type="NCBI Taxonomy" id="205694"/>
    <lineage>
        <taxon>Eukaryota</taxon>
        <taxon>Viridiplantae</taxon>
        <taxon>Streptophyta</taxon>
        <taxon>Embryophyta</taxon>
        <taxon>Tracheophyta</taxon>
        <taxon>Spermatophyta</taxon>
        <taxon>Magnoliopsida</taxon>
        <taxon>eudicotyledons</taxon>
        <taxon>Gunneridae</taxon>
        <taxon>Pentapetalae</taxon>
        <taxon>asterids</taxon>
        <taxon>lamiids</taxon>
        <taxon>Lamiales</taxon>
        <taxon>Oleaceae</taxon>
        <taxon>Forsythieae</taxon>
        <taxon>Forsythia</taxon>
    </lineage>
</organism>